<name>A0ABT9Z5I0_9BACI</name>
<keyword evidence="2" id="KW-0449">Lipoprotein</keyword>
<reference evidence="2 3" key="1">
    <citation type="submission" date="2023-07" db="EMBL/GenBank/DDBJ databases">
        <title>Genomic Encyclopedia of Type Strains, Phase IV (KMG-IV): sequencing the most valuable type-strain genomes for metagenomic binning, comparative biology and taxonomic classification.</title>
        <authorList>
            <person name="Goeker M."/>
        </authorList>
    </citation>
    <scope>NUCLEOTIDE SEQUENCE [LARGE SCALE GENOMIC DNA]</scope>
    <source>
        <strain evidence="2 3">DSM 17723</strain>
    </source>
</reference>
<evidence type="ECO:0000256" key="1">
    <source>
        <dbReference type="SAM" id="SignalP"/>
    </source>
</evidence>
<feature type="signal peptide" evidence="1">
    <location>
        <begin position="1"/>
        <end position="25"/>
    </location>
</feature>
<dbReference type="Gene3D" id="2.50.20.10">
    <property type="entry name" value="Lipoprotein localisation LolA/LolB/LppX"/>
    <property type="match status" value="1"/>
</dbReference>
<dbReference type="RefSeq" id="WP_307190810.1">
    <property type="nucleotide sequence ID" value="NZ_JAUSTZ010000009.1"/>
</dbReference>
<organism evidence="2 3">
    <name type="scientific">Metabacillus niabensis</name>
    <dbReference type="NCBI Taxonomy" id="324854"/>
    <lineage>
        <taxon>Bacteria</taxon>
        <taxon>Bacillati</taxon>
        <taxon>Bacillota</taxon>
        <taxon>Bacilli</taxon>
        <taxon>Bacillales</taxon>
        <taxon>Bacillaceae</taxon>
        <taxon>Metabacillus</taxon>
    </lineage>
</organism>
<sequence>MSKKNLLILTAISLSFLSGCNSNVAASSEEIVTNMLEAEDDIFSYYGKSTIDVYTGEEHTENITMEEYVNDKGEKKVITTNHLDNDLKTFTYNTGKQLITYDEKTNTAQSIDFALTESPMFNESPKDQIALTLDMIDETHTTEIVGEETIQGYDTYHIKATSNKKNNLLGDIDIWVDKKSWLVLKTITNNGDIRTVIEYKELDLSPSFKKETFKVDIPSDVEITPIDSENNVKTGTLDEAIKALGKAFLIFKDDELTIEKIEWYELKGELNRTEVTIYYEKDAVSMFSVSVFPTPPEADLALEESKKTVRGQHAEYMEEISSLSWDENGLRYNIMIANPSLSVDDIIKKAETMIYPK</sequence>
<dbReference type="PANTHER" id="PTHR37507">
    <property type="entry name" value="SPORULATION PROTEIN YDCC"/>
    <property type="match status" value="1"/>
</dbReference>
<protein>
    <submittedName>
        <fullName evidence="2">Outer membrane lipoprotein-sorting protein</fullName>
    </submittedName>
</protein>
<gene>
    <name evidence="2" type="ORF">J2S02_003807</name>
</gene>
<comment type="caution">
    <text evidence="2">The sequence shown here is derived from an EMBL/GenBank/DDBJ whole genome shotgun (WGS) entry which is preliminary data.</text>
</comment>
<evidence type="ECO:0000313" key="3">
    <source>
        <dbReference type="Proteomes" id="UP001232245"/>
    </source>
</evidence>
<dbReference type="PROSITE" id="PS51257">
    <property type="entry name" value="PROKAR_LIPOPROTEIN"/>
    <property type="match status" value="1"/>
</dbReference>
<dbReference type="PANTHER" id="PTHR37507:SF2">
    <property type="entry name" value="SPORULATION PROTEIN YDCC"/>
    <property type="match status" value="1"/>
</dbReference>
<dbReference type="EMBL" id="JAUSTZ010000009">
    <property type="protein sequence ID" value="MDQ0227462.1"/>
    <property type="molecule type" value="Genomic_DNA"/>
</dbReference>
<feature type="chain" id="PRO_5045134344" evidence="1">
    <location>
        <begin position="26"/>
        <end position="357"/>
    </location>
</feature>
<accession>A0ABT9Z5I0</accession>
<dbReference type="Proteomes" id="UP001232245">
    <property type="component" value="Unassembled WGS sequence"/>
</dbReference>
<keyword evidence="3" id="KW-1185">Reference proteome</keyword>
<proteinExistence type="predicted"/>
<keyword evidence="1" id="KW-0732">Signal</keyword>
<dbReference type="SUPFAM" id="SSF89392">
    <property type="entry name" value="Prokaryotic lipoproteins and lipoprotein localization factors"/>
    <property type="match status" value="1"/>
</dbReference>
<dbReference type="InterPro" id="IPR029046">
    <property type="entry name" value="LolA/LolB/LppX"/>
</dbReference>
<evidence type="ECO:0000313" key="2">
    <source>
        <dbReference type="EMBL" id="MDQ0227462.1"/>
    </source>
</evidence>
<dbReference type="InterPro" id="IPR052944">
    <property type="entry name" value="Sporulation_related"/>
</dbReference>